<feature type="signal peptide" evidence="2">
    <location>
        <begin position="1"/>
        <end position="19"/>
    </location>
</feature>
<dbReference type="Gene3D" id="3.40.50.1820">
    <property type="entry name" value="alpha/beta hydrolase"/>
    <property type="match status" value="1"/>
</dbReference>
<organism evidence="4 5">
    <name type="scientific">Sphingomonas jejuensis</name>
    <dbReference type="NCBI Taxonomy" id="904715"/>
    <lineage>
        <taxon>Bacteria</taxon>
        <taxon>Pseudomonadati</taxon>
        <taxon>Pseudomonadota</taxon>
        <taxon>Alphaproteobacteria</taxon>
        <taxon>Sphingomonadales</taxon>
        <taxon>Sphingomonadaceae</taxon>
        <taxon>Sphingomonas</taxon>
    </lineage>
</organism>
<reference evidence="4 5" key="1">
    <citation type="submission" date="2020-03" db="EMBL/GenBank/DDBJ databases">
        <title>Genomic Encyclopedia of Type Strains, Phase IV (KMG-IV): sequencing the most valuable type-strain genomes for metagenomic binning, comparative biology and taxonomic classification.</title>
        <authorList>
            <person name="Goeker M."/>
        </authorList>
    </citation>
    <scope>NUCLEOTIDE SEQUENCE [LARGE SCALE GENOMIC DNA]</scope>
    <source>
        <strain evidence="4 5">DSM 27651</strain>
    </source>
</reference>
<keyword evidence="1" id="KW-0378">Hydrolase</keyword>
<feature type="chain" id="PRO_5046954236" evidence="2">
    <location>
        <begin position="20"/>
        <end position="297"/>
    </location>
</feature>
<dbReference type="Proteomes" id="UP000734218">
    <property type="component" value="Unassembled WGS sequence"/>
</dbReference>
<protein>
    <submittedName>
        <fullName evidence="4">Acetyl esterase/lipase</fullName>
    </submittedName>
</protein>
<dbReference type="Pfam" id="PF20434">
    <property type="entry name" value="BD-FAE"/>
    <property type="match status" value="1"/>
</dbReference>
<dbReference type="SUPFAM" id="SSF53474">
    <property type="entry name" value="alpha/beta-Hydrolases"/>
    <property type="match status" value="1"/>
</dbReference>
<comment type="caution">
    <text evidence="4">The sequence shown here is derived from an EMBL/GenBank/DDBJ whole genome shotgun (WGS) entry which is preliminary data.</text>
</comment>
<evidence type="ECO:0000313" key="5">
    <source>
        <dbReference type="Proteomes" id="UP000734218"/>
    </source>
</evidence>
<proteinExistence type="predicted"/>
<dbReference type="PANTHER" id="PTHR48081:SF33">
    <property type="entry name" value="KYNURENINE FORMAMIDASE"/>
    <property type="match status" value="1"/>
</dbReference>
<evidence type="ECO:0000259" key="3">
    <source>
        <dbReference type="Pfam" id="PF20434"/>
    </source>
</evidence>
<keyword evidence="5" id="KW-1185">Reference proteome</keyword>
<dbReference type="InterPro" id="IPR049492">
    <property type="entry name" value="BD-FAE-like_dom"/>
</dbReference>
<evidence type="ECO:0000256" key="1">
    <source>
        <dbReference type="ARBA" id="ARBA00022801"/>
    </source>
</evidence>
<sequence>MRLTLLPILLLPGCAAMTAAPTPMTWDDLAAMPQGAPDQTISYGTDEMQRIDLWRPAGPGPHPTVLMVHGGCWTTAIADRSIMNPIAADLRARGFAVWNIDYRGVDRPGGGYPGTFQDVAAAADRLRTDGPRLGLDTGRIVAVGHSAGGHLALWLAGRPRLPAGSALRTADPLPIAHVVSLGGLPDLARATAETQGCGPEPVRALISTGRADPLADISIPRLAPLGVPQTLVNGDADRIIPTDFATGYQRDMRAAGDRVAVEIVPGTGHVELVAPTTAAWARTVAAIERATGRTARP</sequence>
<dbReference type="InterPro" id="IPR050300">
    <property type="entry name" value="GDXG_lipolytic_enzyme"/>
</dbReference>
<evidence type="ECO:0000256" key="2">
    <source>
        <dbReference type="SAM" id="SignalP"/>
    </source>
</evidence>
<keyword evidence="2" id="KW-0732">Signal</keyword>
<dbReference type="RefSeq" id="WP_245196956.1">
    <property type="nucleotide sequence ID" value="NZ_JAATJE010000002.1"/>
</dbReference>
<evidence type="ECO:0000313" key="4">
    <source>
        <dbReference type="EMBL" id="NJC35139.1"/>
    </source>
</evidence>
<feature type="domain" description="BD-FAE-like" evidence="3">
    <location>
        <begin position="52"/>
        <end position="242"/>
    </location>
</feature>
<dbReference type="EMBL" id="JAATJE010000002">
    <property type="protein sequence ID" value="NJC35139.1"/>
    <property type="molecule type" value="Genomic_DNA"/>
</dbReference>
<name>A0ABX0XQT3_9SPHN</name>
<accession>A0ABX0XQT3</accession>
<dbReference type="PANTHER" id="PTHR48081">
    <property type="entry name" value="AB HYDROLASE SUPERFAMILY PROTEIN C4A8.06C"/>
    <property type="match status" value="1"/>
</dbReference>
<gene>
    <name evidence="4" type="ORF">GGR88_002653</name>
</gene>
<dbReference type="InterPro" id="IPR029058">
    <property type="entry name" value="AB_hydrolase_fold"/>
</dbReference>